<organism evidence="1 2">
    <name type="scientific">Gymnopilus dilepis</name>
    <dbReference type="NCBI Taxonomy" id="231916"/>
    <lineage>
        <taxon>Eukaryota</taxon>
        <taxon>Fungi</taxon>
        <taxon>Dikarya</taxon>
        <taxon>Basidiomycota</taxon>
        <taxon>Agaricomycotina</taxon>
        <taxon>Agaricomycetes</taxon>
        <taxon>Agaricomycetidae</taxon>
        <taxon>Agaricales</taxon>
        <taxon>Agaricineae</taxon>
        <taxon>Hymenogastraceae</taxon>
        <taxon>Gymnopilus</taxon>
    </lineage>
</organism>
<evidence type="ECO:0000313" key="2">
    <source>
        <dbReference type="Proteomes" id="UP000284706"/>
    </source>
</evidence>
<accession>A0A409W1V0</accession>
<proteinExistence type="predicted"/>
<dbReference type="EMBL" id="NHYE01005455">
    <property type="protein sequence ID" value="PPQ72481.1"/>
    <property type="molecule type" value="Genomic_DNA"/>
</dbReference>
<gene>
    <name evidence="1" type="ORF">CVT26_003603</name>
</gene>
<sequence>MTFEDHVRVVTSSPIPKTNTATSNVIPLLRWVLAHVYEIWNTESGLDSGVSRHRSRRVAFCPEAVRKARMRASLEADLSFASHSYPLSHCVALLFFNFQYAQRPSFVSTIPLLQPSSSAHLVTWFFKVGLDRPQALLVAVELWASVAHLVCYLFPVPCLTCLHPPFMTVNLEEYYKKVSA</sequence>
<reference evidence="1 2" key="1">
    <citation type="journal article" date="2018" name="Evol. Lett.">
        <title>Horizontal gene cluster transfer increased hallucinogenic mushroom diversity.</title>
        <authorList>
            <person name="Reynolds H.T."/>
            <person name="Vijayakumar V."/>
            <person name="Gluck-Thaler E."/>
            <person name="Korotkin H.B."/>
            <person name="Matheny P.B."/>
            <person name="Slot J.C."/>
        </authorList>
    </citation>
    <scope>NUCLEOTIDE SEQUENCE [LARGE SCALE GENOMIC DNA]</scope>
    <source>
        <strain evidence="1 2">SRW20</strain>
    </source>
</reference>
<dbReference type="InParanoid" id="A0A409W1V0"/>
<dbReference type="Proteomes" id="UP000284706">
    <property type="component" value="Unassembled WGS sequence"/>
</dbReference>
<dbReference type="AlphaFoldDB" id="A0A409W1V0"/>
<keyword evidence="2" id="KW-1185">Reference proteome</keyword>
<protein>
    <submittedName>
        <fullName evidence="1">Uncharacterized protein</fullName>
    </submittedName>
</protein>
<comment type="caution">
    <text evidence="1">The sequence shown here is derived from an EMBL/GenBank/DDBJ whole genome shotgun (WGS) entry which is preliminary data.</text>
</comment>
<evidence type="ECO:0000313" key="1">
    <source>
        <dbReference type="EMBL" id="PPQ72481.1"/>
    </source>
</evidence>
<name>A0A409W1V0_9AGAR</name>